<accession>A0A978UJ96</accession>
<evidence type="ECO:0000313" key="3">
    <source>
        <dbReference type="Proteomes" id="UP000813462"/>
    </source>
</evidence>
<dbReference type="EMBL" id="JAEACU010000011">
    <property type="protein sequence ID" value="KAH7514877.1"/>
    <property type="molecule type" value="Genomic_DNA"/>
</dbReference>
<sequence length="116" mass="13369">MISDYMFYLLIMRPEMMGSSVKGRKWKKVFQDAFAEAKSQLMRCKTYDHVQACNHFMDYEPDKSTSSKSLLSEPGLSDACRHHSDESRLGVFMLSIVAIKCRPMLHAQLPSRVVNF</sequence>
<comment type="caution">
    <text evidence="2">The sequence shown here is derived from an EMBL/GenBank/DDBJ whole genome shotgun (WGS) entry which is preliminary data.</text>
</comment>
<evidence type="ECO:0000313" key="1">
    <source>
        <dbReference type="EMBL" id="KAH7514863.1"/>
    </source>
</evidence>
<dbReference type="AlphaFoldDB" id="A0A978UJ96"/>
<organism evidence="2 3">
    <name type="scientific">Ziziphus jujuba var. spinosa</name>
    <dbReference type="NCBI Taxonomy" id="714518"/>
    <lineage>
        <taxon>Eukaryota</taxon>
        <taxon>Viridiplantae</taxon>
        <taxon>Streptophyta</taxon>
        <taxon>Embryophyta</taxon>
        <taxon>Tracheophyta</taxon>
        <taxon>Spermatophyta</taxon>
        <taxon>Magnoliopsida</taxon>
        <taxon>eudicotyledons</taxon>
        <taxon>Gunneridae</taxon>
        <taxon>Pentapetalae</taxon>
        <taxon>rosids</taxon>
        <taxon>fabids</taxon>
        <taxon>Rosales</taxon>
        <taxon>Rhamnaceae</taxon>
        <taxon>Paliureae</taxon>
        <taxon>Ziziphus</taxon>
    </lineage>
</organism>
<proteinExistence type="predicted"/>
<name>A0A978UJ96_ZIZJJ</name>
<dbReference type="Proteomes" id="UP000813462">
    <property type="component" value="Unassembled WGS sequence"/>
</dbReference>
<reference evidence="2" key="1">
    <citation type="journal article" date="2021" name="Front. Plant Sci.">
        <title>Chromosome-Scale Genome Assembly for Chinese Sour Jujube and Insights Into Its Genome Evolution and Domestication Signature.</title>
        <authorList>
            <person name="Shen L.-Y."/>
            <person name="Luo H."/>
            <person name="Wang X.-L."/>
            <person name="Wang X.-M."/>
            <person name="Qiu X.-J."/>
            <person name="Liu H."/>
            <person name="Zhou S.-S."/>
            <person name="Jia K.-H."/>
            <person name="Nie S."/>
            <person name="Bao Y.-T."/>
            <person name="Zhang R.-G."/>
            <person name="Yun Q.-Z."/>
            <person name="Chai Y.-H."/>
            <person name="Lu J.-Y."/>
            <person name="Li Y."/>
            <person name="Zhao S.-W."/>
            <person name="Mao J.-F."/>
            <person name="Jia S.-G."/>
            <person name="Mao Y.-M."/>
        </authorList>
    </citation>
    <scope>NUCLEOTIDE SEQUENCE</scope>
    <source>
        <strain evidence="2">AT0</strain>
        <tissue evidence="2">Leaf</tissue>
    </source>
</reference>
<protein>
    <submittedName>
        <fullName evidence="2">Uncharacterized protein</fullName>
    </submittedName>
</protein>
<gene>
    <name evidence="1" type="ORF">FEM48_Zijuj11G0135600</name>
    <name evidence="2" type="ORF">FEM48_Zijuj11G0137000</name>
</gene>
<evidence type="ECO:0000313" key="2">
    <source>
        <dbReference type="EMBL" id="KAH7514877.1"/>
    </source>
</evidence>
<dbReference type="EMBL" id="JAEACU010000011">
    <property type="protein sequence ID" value="KAH7514863.1"/>
    <property type="molecule type" value="Genomic_DNA"/>
</dbReference>